<proteinExistence type="predicted"/>
<dbReference type="Proteomes" id="UP000735302">
    <property type="component" value="Unassembled WGS sequence"/>
</dbReference>
<accession>A0AAV4B0H2</accession>
<protein>
    <submittedName>
        <fullName evidence="2">Uncharacterized protein</fullName>
    </submittedName>
</protein>
<evidence type="ECO:0000313" key="3">
    <source>
        <dbReference type="Proteomes" id="UP000735302"/>
    </source>
</evidence>
<name>A0AAV4B0H2_9GAST</name>
<dbReference type="AlphaFoldDB" id="A0AAV4B0H2"/>
<gene>
    <name evidence="2" type="ORF">PoB_003956000</name>
</gene>
<feature type="region of interest" description="Disordered" evidence="1">
    <location>
        <begin position="50"/>
        <end position="97"/>
    </location>
</feature>
<reference evidence="2 3" key="1">
    <citation type="journal article" date="2021" name="Elife">
        <title>Chloroplast acquisition without the gene transfer in kleptoplastic sea slugs, Plakobranchus ocellatus.</title>
        <authorList>
            <person name="Maeda T."/>
            <person name="Takahashi S."/>
            <person name="Yoshida T."/>
            <person name="Shimamura S."/>
            <person name="Takaki Y."/>
            <person name="Nagai Y."/>
            <person name="Toyoda A."/>
            <person name="Suzuki Y."/>
            <person name="Arimoto A."/>
            <person name="Ishii H."/>
            <person name="Satoh N."/>
            <person name="Nishiyama T."/>
            <person name="Hasebe M."/>
            <person name="Maruyama T."/>
            <person name="Minagawa J."/>
            <person name="Obokata J."/>
            <person name="Shigenobu S."/>
        </authorList>
    </citation>
    <scope>NUCLEOTIDE SEQUENCE [LARGE SCALE GENOMIC DNA]</scope>
</reference>
<evidence type="ECO:0000313" key="2">
    <source>
        <dbReference type="EMBL" id="GFO13055.1"/>
    </source>
</evidence>
<comment type="caution">
    <text evidence="2">The sequence shown here is derived from an EMBL/GenBank/DDBJ whole genome shotgun (WGS) entry which is preliminary data.</text>
</comment>
<organism evidence="2 3">
    <name type="scientific">Plakobranchus ocellatus</name>
    <dbReference type="NCBI Taxonomy" id="259542"/>
    <lineage>
        <taxon>Eukaryota</taxon>
        <taxon>Metazoa</taxon>
        <taxon>Spiralia</taxon>
        <taxon>Lophotrochozoa</taxon>
        <taxon>Mollusca</taxon>
        <taxon>Gastropoda</taxon>
        <taxon>Heterobranchia</taxon>
        <taxon>Euthyneura</taxon>
        <taxon>Panpulmonata</taxon>
        <taxon>Sacoglossa</taxon>
        <taxon>Placobranchoidea</taxon>
        <taxon>Plakobranchidae</taxon>
        <taxon>Plakobranchus</taxon>
    </lineage>
</organism>
<feature type="region of interest" description="Disordered" evidence="1">
    <location>
        <begin position="1"/>
        <end position="20"/>
    </location>
</feature>
<keyword evidence="3" id="KW-1185">Reference proteome</keyword>
<evidence type="ECO:0000256" key="1">
    <source>
        <dbReference type="SAM" id="MobiDB-lite"/>
    </source>
</evidence>
<sequence>MDVRKYNDFQPGGGGDSEDRDVRSLLIAQVCVNSSSLETTEFILAAGNLHEDVKDEDDNNSSSSNSNILTTAAAKATTTTTRDEEQQQQRRRRQQQQ</sequence>
<feature type="compositionally biased region" description="Low complexity" evidence="1">
    <location>
        <begin position="60"/>
        <end position="80"/>
    </location>
</feature>
<dbReference type="EMBL" id="BLXT01004479">
    <property type="protein sequence ID" value="GFO13055.1"/>
    <property type="molecule type" value="Genomic_DNA"/>
</dbReference>